<evidence type="ECO:0000313" key="3">
    <source>
        <dbReference type="Proteomes" id="UP000694044"/>
    </source>
</evidence>
<proteinExistence type="predicted"/>
<dbReference type="EMBL" id="JAGDFM010000021">
    <property type="protein sequence ID" value="KAG7391416.1"/>
    <property type="molecule type" value="Genomic_DNA"/>
</dbReference>
<name>A0A8T1WDF6_9STRA</name>
<evidence type="ECO:0000313" key="2">
    <source>
        <dbReference type="EMBL" id="KAG7391416.1"/>
    </source>
</evidence>
<reference evidence="2" key="1">
    <citation type="submission" date="2021-02" db="EMBL/GenBank/DDBJ databases">
        <authorList>
            <person name="Palmer J.M."/>
        </authorList>
    </citation>
    <scope>NUCLEOTIDE SEQUENCE</scope>
    <source>
        <strain evidence="2">SCRP734</strain>
    </source>
</reference>
<feature type="region of interest" description="Disordered" evidence="1">
    <location>
        <begin position="65"/>
        <end position="111"/>
    </location>
</feature>
<organism evidence="2 3">
    <name type="scientific">Phytophthora pseudosyringae</name>
    <dbReference type="NCBI Taxonomy" id="221518"/>
    <lineage>
        <taxon>Eukaryota</taxon>
        <taxon>Sar</taxon>
        <taxon>Stramenopiles</taxon>
        <taxon>Oomycota</taxon>
        <taxon>Peronosporomycetes</taxon>
        <taxon>Peronosporales</taxon>
        <taxon>Peronosporaceae</taxon>
        <taxon>Phytophthora</taxon>
    </lineage>
</organism>
<keyword evidence="3" id="KW-1185">Reference proteome</keyword>
<protein>
    <submittedName>
        <fullName evidence="2">Uncharacterized protein</fullName>
    </submittedName>
</protein>
<sequence>MTRESDDTTPTVSKETHGANMAGVDLNRPIPPHTTMSSEVEDVTMDGEPWTAIVAHAVAEPPIRASSGRRLIRTTPAKSKATADVQAPETAPDEPVQGASRSLPPDGEAIHVGPTMRIGLDVFMDGSRYSNTTMLPISNTTVDTSSFIFLAVS</sequence>
<gene>
    <name evidence="2" type="ORF">PHYPSEUDO_004951</name>
</gene>
<accession>A0A8T1WDF6</accession>
<dbReference type="Proteomes" id="UP000694044">
    <property type="component" value="Unassembled WGS sequence"/>
</dbReference>
<comment type="caution">
    <text evidence="2">The sequence shown here is derived from an EMBL/GenBank/DDBJ whole genome shotgun (WGS) entry which is preliminary data.</text>
</comment>
<evidence type="ECO:0000256" key="1">
    <source>
        <dbReference type="SAM" id="MobiDB-lite"/>
    </source>
</evidence>
<dbReference type="AlphaFoldDB" id="A0A8T1WDF6"/>
<feature type="region of interest" description="Disordered" evidence="1">
    <location>
        <begin position="1"/>
        <end position="41"/>
    </location>
</feature>